<dbReference type="InterPro" id="IPR001387">
    <property type="entry name" value="Cro/C1-type_HTH"/>
</dbReference>
<protein>
    <recommendedName>
        <fullName evidence="3">HTH cro/C1-type domain-containing protein</fullName>
    </recommendedName>
</protein>
<accession>A0ABW4JJN8</accession>
<dbReference type="SUPFAM" id="SSF47413">
    <property type="entry name" value="lambda repressor-like DNA-binding domains"/>
    <property type="match status" value="1"/>
</dbReference>
<dbReference type="InterPro" id="IPR010982">
    <property type="entry name" value="Lambda_DNA-bd_dom_sf"/>
</dbReference>
<dbReference type="Proteomes" id="UP001597079">
    <property type="component" value="Unassembled WGS sequence"/>
</dbReference>
<sequence>MSLQQAIRASRADKGIRQDEFPGYTQQMVSAIERGKRDIAEDMAPVFAEKLDHPAMYLELSRKLTGGYGPAWLDGPNVDLHRSSVRERCLDEMREAIDFIEREPASVLPAVETEADKQRRYEHLVQCFDAIVALNAYIGVQCLEYGFSMLKLSKDHYSKLKARRYVQA</sequence>
<organism evidence="1 2">
    <name type="scientific">Alicyclobacillus fodiniaquatilis</name>
    <dbReference type="NCBI Taxonomy" id="1661150"/>
    <lineage>
        <taxon>Bacteria</taxon>
        <taxon>Bacillati</taxon>
        <taxon>Bacillota</taxon>
        <taxon>Bacilli</taxon>
        <taxon>Bacillales</taxon>
        <taxon>Alicyclobacillaceae</taxon>
        <taxon>Alicyclobacillus</taxon>
    </lineage>
</organism>
<gene>
    <name evidence="1" type="ORF">ACFSB2_12135</name>
</gene>
<evidence type="ECO:0000313" key="1">
    <source>
        <dbReference type="EMBL" id="MFD1675443.1"/>
    </source>
</evidence>
<keyword evidence="2" id="KW-1185">Reference proteome</keyword>
<dbReference type="CDD" id="cd00093">
    <property type="entry name" value="HTH_XRE"/>
    <property type="match status" value="1"/>
</dbReference>
<dbReference type="Gene3D" id="1.10.260.40">
    <property type="entry name" value="lambda repressor-like DNA-binding domains"/>
    <property type="match status" value="1"/>
</dbReference>
<reference evidence="2" key="1">
    <citation type="journal article" date="2019" name="Int. J. Syst. Evol. Microbiol.">
        <title>The Global Catalogue of Microorganisms (GCM) 10K type strain sequencing project: providing services to taxonomists for standard genome sequencing and annotation.</title>
        <authorList>
            <consortium name="The Broad Institute Genomics Platform"/>
            <consortium name="The Broad Institute Genome Sequencing Center for Infectious Disease"/>
            <person name="Wu L."/>
            <person name="Ma J."/>
        </authorList>
    </citation>
    <scope>NUCLEOTIDE SEQUENCE [LARGE SCALE GENOMIC DNA]</scope>
    <source>
        <strain evidence="2">CGMCC 1.12286</strain>
    </source>
</reference>
<evidence type="ECO:0000313" key="2">
    <source>
        <dbReference type="Proteomes" id="UP001597079"/>
    </source>
</evidence>
<evidence type="ECO:0008006" key="3">
    <source>
        <dbReference type="Google" id="ProtNLM"/>
    </source>
</evidence>
<proteinExistence type="predicted"/>
<dbReference type="RefSeq" id="WP_377943314.1">
    <property type="nucleotide sequence ID" value="NZ_JBHUCX010000028.1"/>
</dbReference>
<dbReference type="EMBL" id="JBHUCX010000028">
    <property type="protein sequence ID" value="MFD1675443.1"/>
    <property type="molecule type" value="Genomic_DNA"/>
</dbReference>
<name>A0ABW4JJN8_9BACL</name>
<comment type="caution">
    <text evidence="1">The sequence shown here is derived from an EMBL/GenBank/DDBJ whole genome shotgun (WGS) entry which is preliminary data.</text>
</comment>